<dbReference type="Proteomes" id="UP000198704">
    <property type="component" value="Unassembled WGS sequence"/>
</dbReference>
<dbReference type="Pfam" id="PF00027">
    <property type="entry name" value="cNMP_binding"/>
    <property type="match status" value="1"/>
</dbReference>
<dbReference type="Pfam" id="PF13545">
    <property type="entry name" value="HTH_Crp_2"/>
    <property type="match status" value="1"/>
</dbReference>
<name>A0A1G9Z4L8_9HYPH</name>
<dbReference type="InterPro" id="IPR018490">
    <property type="entry name" value="cNMP-bd_dom_sf"/>
</dbReference>
<keyword evidence="5" id="KW-0808">Transferase</keyword>
<evidence type="ECO:0000256" key="1">
    <source>
        <dbReference type="ARBA" id="ARBA00023015"/>
    </source>
</evidence>
<proteinExistence type="predicted"/>
<keyword evidence="3" id="KW-0804">Transcription</keyword>
<dbReference type="GO" id="GO:0006355">
    <property type="term" value="P:regulation of DNA-templated transcription"/>
    <property type="evidence" value="ECO:0007669"/>
    <property type="project" value="InterPro"/>
</dbReference>
<dbReference type="SUPFAM" id="SSF51206">
    <property type="entry name" value="cAMP-binding domain-like"/>
    <property type="match status" value="1"/>
</dbReference>
<dbReference type="InterPro" id="IPR012318">
    <property type="entry name" value="HTH_CRP"/>
</dbReference>
<dbReference type="InterPro" id="IPR000595">
    <property type="entry name" value="cNMP-bd_dom"/>
</dbReference>
<keyword evidence="5" id="KW-0418">Kinase</keyword>
<dbReference type="CDD" id="cd00038">
    <property type="entry name" value="CAP_ED"/>
    <property type="match status" value="1"/>
</dbReference>
<dbReference type="GO" id="GO:0003677">
    <property type="term" value="F:DNA binding"/>
    <property type="evidence" value="ECO:0007669"/>
    <property type="project" value="UniProtKB-KW"/>
</dbReference>
<gene>
    <name evidence="5" type="ORF">SAMN05216360_106108</name>
</gene>
<dbReference type="InterPro" id="IPR036390">
    <property type="entry name" value="WH_DNA-bd_sf"/>
</dbReference>
<dbReference type="STRING" id="582672.SAMN05216360_106108"/>
<dbReference type="InterPro" id="IPR036388">
    <property type="entry name" value="WH-like_DNA-bd_sf"/>
</dbReference>
<keyword evidence="1" id="KW-0805">Transcription regulation</keyword>
<dbReference type="OrthoDB" id="7584044at2"/>
<feature type="domain" description="HTH crp-type" evidence="4">
    <location>
        <begin position="155"/>
        <end position="229"/>
    </location>
</feature>
<dbReference type="AlphaFoldDB" id="A0A1G9Z4L8"/>
<keyword evidence="6" id="KW-1185">Reference proteome</keyword>
<evidence type="ECO:0000256" key="2">
    <source>
        <dbReference type="ARBA" id="ARBA00023125"/>
    </source>
</evidence>
<dbReference type="Gene3D" id="1.10.10.10">
    <property type="entry name" value="Winged helix-like DNA-binding domain superfamily/Winged helix DNA-binding domain"/>
    <property type="match status" value="1"/>
</dbReference>
<dbReference type="EMBL" id="FNHS01000006">
    <property type="protein sequence ID" value="SDN16157.1"/>
    <property type="molecule type" value="Genomic_DNA"/>
</dbReference>
<accession>A0A1G9Z4L8</accession>
<dbReference type="SUPFAM" id="SSF46785">
    <property type="entry name" value="Winged helix' DNA-binding domain"/>
    <property type="match status" value="1"/>
</dbReference>
<organism evidence="5 6">
    <name type="scientific">Methylobacterium phyllostachyos</name>
    <dbReference type="NCBI Taxonomy" id="582672"/>
    <lineage>
        <taxon>Bacteria</taxon>
        <taxon>Pseudomonadati</taxon>
        <taxon>Pseudomonadota</taxon>
        <taxon>Alphaproteobacteria</taxon>
        <taxon>Hyphomicrobiales</taxon>
        <taxon>Methylobacteriaceae</taxon>
        <taxon>Methylobacterium</taxon>
    </lineage>
</organism>
<dbReference type="GO" id="GO:0016301">
    <property type="term" value="F:kinase activity"/>
    <property type="evidence" value="ECO:0007669"/>
    <property type="project" value="UniProtKB-KW"/>
</dbReference>
<keyword evidence="2" id="KW-0238">DNA-binding</keyword>
<dbReference type="PROSITE" id="PS51063">
    <property type="entry name" value="HTH_CRP_2"/>
    <property type="match status" value="1"/>
</dbReference>
<evidence type="ECO:0000313" key="5">
    <source>
        <dbReference type="EMBL" id="SDN16157.1"/>
    </source>
</evidence>
<dbReference type="InterPro" id="IPR014710">
    <property type="entry name" value="RmlC-like_jellyroll"/>
</dbReference>
<dbReference type="RefSeq" id="WP_091715861.1">
    <property type="nucleotide sequence ID" value="NZ_FNHS01000006.1"/>
</dbReference>
<evidence type="ECO:0000259" key="4">
    <source>
        <dbReference type="PROSITE" id="PS51063"/>
    </source>
</evidence>
<reference evidence="6" key="1">
    <citation type="submission" date="2016-10" db="EMBL/GenBank/DDBJ databases">
        <authorList>
            <person name="Varghese N."/>
            <person name="Submissions S."/>
        </authorList>
    </citation>
    <scope>NUCLEOTIDE SEQUENCE [LARGE SCALE GENOMIC DNA]</scope>
    <source>
        <strain evidence="6">BL47</strain>
    </source>
</reference>
<protein>
    <submittedName>
        <fullName evidence="5">cAMP-binding domain of CRP or a regulatory subunit of cAMP-dependent protein kinases</fullName>
    </submittedName>
</protein>
<evidence type="ECO:0000313" key="6">
    <source>
        <dbReference type="Proteomes" id="UP000198704"/>
    </source>
</evidence>
<evidence type="ECO:0000256" key="3">
    <source>
        <dbReference type="ARBA" id="ARBA00023163"/>
    </source>
</evidence>
<sequence length="258" mass="28821">MTGTHPPANRHPFLRKTISIARFELTSEERAALEALPMQVTQIDANQDIVREGDRPSRCFALLSGIAATYKSTRAGKRQVMSYHVPGDVPDFQSLHLGVLDISIATVNPCRVGFVQHEAVRALLRAQPRLVDVFWRATLIDATAVREWMLNTGRREAYARMAHLFCELVTRLDAVGLAPDLSCEWPMTQPELADALGITPVHVNRTIRELKTAGLITLRSRRLTVHDWNGLVAAADFDPTYLHLRSYEPTSTSIFGVN</sequence>
<dbReference type="Gene3D" id="2.60.120.10">
    <property type="entry name" value="Jelly Rolls"/>
    <property type="match status" value="1"/>
</dbReference>
<dbReference type="SMART" id="SM00419">
    <property type="entry name" value="HTH_CRP"/>
    <property type="match status" value="1"/>
</dbReference>